<evidence type="ECO:0000313" key="1">
    <source>
        <dbReference type="EMBL" id="VEL13454.1"/>
    </source>
</evidence>
<name>A0A3S5FCM1_9PLAT</name>
<gene>
    <name evidence="1" type="ORF">PXEA_LOCUS6894</name>
</gene>
<proteinExistence type="predicted"/>
<protein>
    <submittedName>
        <fullName evidence="1">Uncharacterized protein</fullName>
    </submittedName>
</protein>
<comment type="caution">
    <text evidence="1">The sequence shown here is derived from an EMBL/GenBank/DDBJ whole genome shotgun (WGS) entry which is preliminary data.</text>
</comment>
<reference evidence="1" key="1">
    <citation type="submission" date="2018-11" db="EMBL/GenBank/DDBJ databases">
        <authorList>
            <consortium name="Pathogen Informatics"/>
        </authorList>
    </citation>
    <scope>NUCLEOTIDE SEQUENCE</scope>
</reference>
<sequence length="131" mass="14469">MEIERKKARTHKTTQLGPMIRFHSFTVPDIGEQPNAFAVAIDYKSGDVVSKPLIVNREARCARSLVTFADLSCLRSALPASADLTLITGVTSNCSQHQSATSSRPKRRMRLCPITGQPAKYVIAFILNFAY</sequence>
<dbReference type="AlphaFoldDB" id="A0A3S5FCM1"/>
<accession>A0A3S5FCM1</accession>
<dbReference type="OrthoDB" id="78296at2759"/>
<dbReference type="PANTHER" id="PTHR13275">
    <property type="entry name" value="YL-1 PROTEIN TRANSCRIPTION FACTOR-LIKE 1"/>
    <property type="match status" value="1"/>
</dbReference>
<organism evidence="1 2">
    <name type="scientific">Protopolystoma xenopodis</name>
    <dbReference type="NCBI Taxonomy" id="117903"/>
    <lineage>
        <taxon>Eukaryota</taxon>
        <taxon>Metazoa</taxon>
        <taxon>Spiralia</taxon>
        <taxon>Lophotrochozoa</taxon>
        <taxon>Platyhelminthes</taxon>
        <taxon>Monogenea</taxon>
        <taxon>Polyopisthocotylea</taxon>
        <taxon>Polystomatidea</taxon>
        <taxon>Polystomatidae</taxon>
        <taxon>Protopolystoma</taxon>
    </lineage>
</organism>
<dbReference type="EMBL" id="CAAALY010017841">
    <property type="protein sequence ID" value="VEL13454.1"/>
    <property type="molecule type" value="Genomic_DNA"/>
</dbReference>
<evidence type="ECO:0000313" key="2">
    <source>
        <dbReference type="Proteomes" id="UP000784294"/>
    </source>
</evidence>
<dbReference type="GO" id="GO:0005634">
    <property type="term" value="C:nucleus"/>
    <property type="evidence" value="ECO:0007669"/>
    <property type="project" value="TreeGrafter"/>
</dbReference>
<dbReference type="PANTHER" id="PTHR13275:SF4">
    <property type="entry name" value="VACUOLAR PROTEIN SORTING-ASSOCIATED PROTEIN 72 HOMOLOG"/>
    <property type="match status" value="1"/>
</dbReference>
<keyword evidence="2" id="KW-1185">Reference proteome</keyword>
<dbReference type="Proteomes" id="UP000784294">
    <property type="component" value="Unassembled WGS sequence"/>
</dbReference>